<evidence type="ECO:0000256" key="1">
    <source>
        <dbReference type="ARBA" id="ARBA00004651"/>
    </source>
</evidence>
<dbReference type="eggNOG" id="COG0577">
    <property type="taxonomic scope" value="Bacteria"/>
</dbReference>
<name>G4D1X4_9FIRM</name>
<dbReference type="InterPro" id="IPR003838">
    <property type="entry name" value="ABC3_permease_C"/>
</dbReference>
<dbReference type="RefSeq" id="WP_004819748.1">
    <property type="nucleotide sequence ID" value="NZ_JH165061.1"/>
</dbReference>
<keyword evidence="3 6" id="KW-0812">Transmembrane</keyword>
<evidence type="ECO:0000256" key="6">
    <source>
        <dbReference type="SAM" id="Phobius"/>
    </source>
</evidence>
<evidence type="ECO:0000256" key="3">
    <source>
        <dbReference type="ARBA" id="ARBA00022692"/>
    </source>
</evidence>
<sequence length="145" mass="16864">LQIKSTMEFKNLIEFAGYSLSIVLFLMSVLNFIIIIATEILRNMVNLSILEAIGMTNRSIKKYLFKKNLIYSFSSLILSLLIMLLVNKFILIDFMAQTKWSSFHFVIIPLILVNLVNMIIGILFTSKFYENRSQNSLVDRMRNLK</sequence>
<evidence type="ECO:0000259" key="7">
    <source>
        <dbReference type="Pfam" id="PF02687"/>
    </source>
</evidence>
<dbReference type="GO" id="GO:0005886">
    <property type="term" value="C:plasma membrane"/>
    <property type="evidence" value="ECO:0007669"/>
    <property type="project" value="UniProtKB-SubCell"/>
</dbReference>
<protein>
    <recommendedName>
        <fullName evidence="7">ABC3 transporter permease C-terminal domain-containing protein</fullName>
    </recommendedName>
</protein>
<feature type="transmembrane region" description="Helical" evidence="6">
    <location>
        <begin position="15"/>
        <end position="37"/>
    </location>
</feature>
<comment type="caution">
    <text evidence="8">The sequence shown here is derived from an EMBL/GenBank/DDBJ whole genome shotgun (WGS) entry which is preliminary data.</text>
</comment>
<dbReference type="HOGENOM" id="CLU_1781421_0_0_9"/>
<comment type="subcellular location">
    <subcellularLocation>
        <location evidence="1">Cell membrane</location>
        <topology evidence="1">Multi-pass membrane protein</topology>
    </subcellularLocation>
</comment>
<dbReference type="PATRIC" id="fig|997350.3.peg.392"/>
<evidence type="ECO:0000256" key="5">
    <source>
        <dbReference type="ARBA" id="ARBA00023136"/>
    </source>
</evidence>
<organism evidence="8 9">
    <name type="scientific">Peptoniphilus indolicus ATCC 29427</name>
    <dbReference type="NCBI Taxonomy" id="997350"/>
    <lineage>
        <taxon>Bacteria</taxon>
        <taxon>Bacillati</taxon>
        <taxon>Bacillota</taxon>
        <taxon>Tissierellia</taxon>
        <taxon>Tissierellales</taxon>
        <taxon>Peptoniphilaceae</taxon>
        <taxon>Peptoniphilus</taxon>
    </lineage>
</organism>
<dbReference type="OrthoDB" id="1694171at2"/>
<keyword evidence="2" id="KW-1003">Cell membrane</keyword>
<evidence type="ECO:0000313" key="9">
    <source>
        <dbReference type="Proteomes" id="UP000003422"/>
    </source>
</evidence>
<feature type="domain" description="ABC3 transporter permease C-terminal" evidence="7">
    <location>
        <begin position="19"/>
        <end position="123"/>
    </location>
</feature>
<feature type="transmembrane region" description="Helical" evidence="6">
    <location>
        <begin position="103"/>
        <end position="124"/>
    </location>
</feature>
<keyword evidence="4 6" id="KW-1133">Transmembrane helix</keyword>
<dbReference type="STRING" id="997350.HMPREF9129_0404"/>
<dbReference type="Pfam" id="PF02687">
    <property type="entry name" value="FtsX"/>
    <property type="match status" value="1"/>
</dbReference>
<feature type="transmembrane region" description="Helical" evidence="6">
    <location>
        <begin position="69"/>
        <end position="91"/>
    </location>
</feature>
<reference evidence="8 9" key="1">
    <citation type="submission" date="2011-06" db="EMBL/GenBank/DDBJ databases">
        <authorList>
            <person name="Muzny D."/>
            <person name="Qin X."/>
            <person name="Deng J."/>
            <person name="Jiang H."/>
            <person name="Liu Y."/>
            <person name="Qu J."/>
            <person name="Song X.-Z."/>
            <person name="Zhang L."/>
            <person name="Thornton R."/>
            <person name="Coyle M."/>
            <person name="Francisco L."/>
            <person name="Jackson L."/>
            <person name="Javaid M."/>
            <person name="Korchina V."/>
            <person name="Kovar C."/>
            <person name="Mata R."/>
            <person name="Mathew T."/>
            <person name="Ngo R."/>
            <person name="Nguyen L."/>
            <person name="Nguyen N."/>
            <person name="Okwuonu G."/>
            <person name="Ongeri F."/>
            <person name="Pham C."/>
            <person name="Simmons D."/>
            <person name="Wilczek-Boney K."/>
            <person name="Hale W."/>
            <person name="Jakkamsetti A."/>
            <person name="Pham P."/>
            <person name="Ruth R."/>
            <person name="San Lucas F."/>
            <person name="Warren J."/>
            <person name="Zhang J."/>
            <person name="Zhao Z."/>
            <person name="Zhou C."/>
            <person name="Zhu D."/>
            <person name="Lee S."/>
            <person name="Bess C."/>
            <person name="Blankenburg K."/>
            <person name="Forbes L."/>
            <person name="Fu Q."/>
            <person name="Gubbala S."/>
            <person name="Hirani K."/>
            <person name="Jayaseelan J.C."/>
            <person name="Lara F."/>
            <person name="Munidasa M."/>
            <person name="Palculict T."/>
            <person name="Patil S."/>
            <person name="Pu L.-L."/>
            <person name="Saada N."/>
            <person name="Tang L."/>
            <person name="Weissenberger G."/>
            <person name="Zhu Y."/>
            <person name="Hemphill L."/>
            <person name="Shang Y."/>
            <person name="Youmans B."/>
            <person name="Ayvaz T."/>
            <person name="Ross M."/>
            <person name="Santibanez J."/>
            <person name="Aqrawi P."/>
            <person name="Gross S."/>
            <person name="Joshi V."/>
            <person name="Fowler G."/>
            <person name="Nazareth L."/>
            <person name="Reid J."/>
            <person name="Worley K."/>
            <person name="Petrosino J."/>
            <person name="Highlander S."/>
            <person name="Gibbs R."/>
        </authorList>
    </citation>
    <scope>NUCLEOTIDE SEQUENCE [LARGE SCALE GENOMIC DNA]</scope>
    <source>
        <strain evidence="8 9">ATCC 29427</strain>
    </source>
</reference>
<proteinExistence type="predicted"/>
<keyword evidence="9" id="KW-1185">Reference proteome</keyword>
<accession>G4D1X4</accession>
<dbReference type="Proteomes" id="UP000003422">
    <property type="component" value="Unassembled WGS sequence"/>
</dbReference>
<evidence type="ECO:0000256" key="2">
    <source>
        <dbReference type="ARBA" id="ARBA00022475"/>
    </source>
</evidence>
<gene>
    <name evidence="8" type="ORF">HMPREF9129_0404</name>
</gene>
<dbReference type="EMBL" id="AGBB01000032">
    <property type="protein sequence ID" value="EGY80478.1"/>
    <property type="molecule type" value="Genomic_DNA"/>
</dbReference>
<evidence type="ECO:0000313" key="8">
    <source>
        <dbReference type="EMBL" id="EGY80478.1"/>
    </source>
</evidence>
<keyword evidence="5 6" id="KW-0472">Membrane</keyword>
<evidence type="ECO:0000256" key="4">
    <source>
        <dbReference type="ARBA" id="ARBA00022989"/>
    </source>
</evidence>
<feature type="non-terminal residue" evidence="8">
    <location>
        <position position="1"/>
    </location>
</feature>
<dbReference type="AlphaFoldDB" id="G4D1X4"/>